<dbReference type="RefSeq" id="WP_232591995.1">
    <property type="nucleotide sequence ID" value="NZ_BSPD01000030.1"/>
</dbReference>
<gene>
    <name evidence="1" type="ORF">GCM10007877_12200</name>
</gene>
<dbReference type="Proteomes" id="UP001156870">
    <property type="component" value="Unassembled WGS sequence"/>
</dbReference>
<name>A0AA37WMV2_9GAMM</name>
<evidence type="ECO:0000313" key="1">
    <source>
        <dbReference type="EMBL" id="GLS25506.1"/>
    </source>
</evidence>
<reference evidence="1 2" key="1">
    <citation type="journal article" date="2014" name="Int. J. Syst. Evol. Microbiol.">
        <title>Complete genome sequence of Corynebacterium casei LMG S-19264T (=DSM 44701T), isolated from a smear-ripened cheese.</title>
        <authorList>
            <consortium name="US DOE Joint Genome Institute (JGI-PGF)"/>
            <person name="Walter F."/>
            <person name="Albersmeier A."/>
            <person name="Kalinowski J."/>
            <person name="Ruckert C."/>
        </authorList>
    </citation>
    <scope>NUCLEOTIDE SEQUENCE [LARGE SCALE GENOMIC DNA]</scope>
    <source>
        <strain evidence="1 2">NBRC 110095</strain>
    </source>
</reference>
<dbReference type="AlphaFoldDB" id="A0AA37WMV2"/>
<keyword evidence="2" id="KW-1185">Reference proteome</keyword>
<comment type="caution">
    <text evidence="1">The sequence shown here is derived from an EMBL/GenBank/DDBJ whole genome shotgun (WGS) entry which is preliminary data.</text>
</comment>
<protein>
    <submittedName>
        <fullName evidence="1">Uncharacterized protein</fullName>
    </submittedName>
</protein>
<dbReference type="EMBL" id="BSPD01000030">
    <property type="protein sequence ID" value="GLS25506.1"/>
    <property type="molecule type" value="Genomic_DNA"/>
</dbReference>
<sequence length="88" mass="10064">MEYQGVIGLAFTIYKLKSSKNPGKNVDVYWVLEKADLPPGLKFVADSKDDRHYFLTVTEKMTVEILVSKLKWVADKMTIIKDGTRVIQ</sequence>
<organism evidence="1 2">
    <name type="scientific">Marinibactrum halimedae</name>
    <dbReference type="NCBI Taxonomy" id="1444977"/>
    <lineage>
        <taxon>Bacteria</taxon>
        <taxon>Pseudomonadati</taxon>
        <taxon>Pseudomonadota</taxon>
        <taxon>Gammaproteobacteria</taxon>
        <taxon>Cellvibrionales</taxon>
        <taxon>Cellvibrionaceae</taxon>
        <taxon>Marinibactrum</taxon>
    </lineage>
</organism>
<accession>A0AA37WMV2</accession>
<proteinExistence type="predicted"/>
<evidence type="ECO:0000313" key="2">
    <source>
        <dbReference type="Proteomes" id="UP001156870"/>
    </source>
</evidence>